<dbReference type="Proteomes" id="UP000594791">
    <property type="component" value="Plasmid unnamed"/>
</dbReference>
<feature type="region of interest" description="Disordered" evidence="1">
    <location>
        <begin position="96"/>
        <end position="115"/>
    </location>
</feature>
<feature type="chain" id="PRO_5045076155" evidence="2">
    <location>
        <begin position="26"/>
        <end position="227"/>
    </location>
</feature>
<evidence type="ECO:0000256" key="2">
    <source>
        <dbReference type="SAM" id="SignalP"/>
    </source>
</evidence>
<geneLocation type="plasmid" evidence="4 5">
    <name>unnamed</name>
</geneLocation>
<feature type="domain" description="WxL" evidence="3">
    <location>
        <begin position="39"/>
        <end position="225"/>
    </location>
</feature>
<reference evidence="4 5" key="1">
    <citation type="submission" date="2020-12" db="EMBL/GenBank/DDBJ databases">
        <title>FDA dAtabase for Regulatory Grade micrObial Sequences (FDA-ARGOS): Supporting development and validation of Infectious Disease Dx tests.</title>
        <authorList>
            <person name="Nelson B."/>
            <person name="Plummer A."/>
            <person name="Tallon L."/>
            <person name="Sadzewicz L."/>
            <person name="Zhao X."/>
            <person name="Boylan J."/>
            <person name="Ott S."/>
            <person name="Bowen H."/>
            <person name="Vavikolanu K."/>
            <person name="Mehta A."/>
            <person name="Aluvathingal J."/>
            <person name="Nadendla S."/>
            <person name="Myers T."/>
            <person name="Yan Y."/>
            <person name="Sichtig H."/>
        </authorList>
    </citation>
    <scope>NUCLEOTIDE SEQUENCE [LARGE SCALE GENOMIC DNA]</scope>
    <source>
        <strain evidence="4 5">FDAARGOS_920</strain>
        <plasmid evidence="4 5">unnamed</plasmid>
    </source>
</reference>
<dbReference type="Pfam" id="PF13731">
    <property type="entry name" value="WxL"/>
    <property type="match status" value="1"/>
</dbReference>
<evidence type="ECO:0000313" key="5">
    <source>
        <dbReference type="Proteomes" id="UP000594791"/>
    </source>
</evidence>
<evidence type="ECO:0000313" key="4">
    <source>
        <dbReference type="EMBL" id="QPR80529.1"/>
    </source>
</evidence>
<feature type="region of interest" description="Disordered" evidence="1">
    <location>
        <begin position="35"/>
        <end position="80"/>
    </location>
</feature>
<dbReference type="RefSeq" id="WP_042514308.1">
    <property type="nucleotide sequence ID" value="NZ_CP065740.1"/>
</dbReference>
<dbReference type="EMBL" id="CP065740">
    <property type="protein sequence ID" value="QPR80529.1"/>
    <property type="molecule type" value="Genomic_DNA"/>
</dbReference>
<protein>
    <submittedName>
        <fullName evidence="4">WxL domain-containing protein</fullName>
    </submittedName>
</protein>
<name>A0A7T2QKT5_9BACI</name>
<evidence type="ECO:0000256" key="1">
    <source>
        <dbReference type="SAM" id="MobiDB-lite"/>
    </source>
</evidence>
<feature type="signal peptide" evidence="2">
    <location>
        <begin position="1"/>
        <end position="25"/>
    </location>
</feature>
<keyword evidence="4" id="KW-0614">Plasmid</keyword>
<sequence>MNKKLLLAGVLTTATLFSTSMPTFAAEDWKTVVGSEDGKGATSGAHVKLNPADNPTDPTDPLEPSEPGGETGNVGPLTIDNVTPLEFGEHELNGGKVEYTTTSTSPNVQVTDNRGEGQGWTLQVTSTSFKDINDDTKILKGAVVSLPEGTMKTTSGNVSGQPTPKAVALDTDSPTTQTIMTSEQHKGMGTWVDSFAQDQVKITVPGGNYAGEYVSTLTWTLLDAPQA</sequence>
<keyword evidence="5" id="KW-1185">Reference proteome</keyword>
<accession>A0A7T2QKT5</accession>
<proteinExistence type="predicted"/>
<dbReference type="InterPro" id="IPR027994">
    <property type="entry name" value="WxL_dom"/>
</dbReference>
<gene>
    <name evidence="4" type="ORF">I6G77_28830</name>
</gene>
<organism evidence="4 5">
    <name type="scientific">Bacillus tropicus</name>
    <dbReference type="NCBI Taxonomy" id="2026188"/>
    <lineage>
        <taxon>Bacteria</taxon>
        <taxon>Bacillati</taxon>
        <taxon>Bacillota</taxon>
        <taxon>Bacilli</taxon>
        <taxon>Bacillales</taxon>
        <taxon>Bacillaceae</taxon>
        <taxon>Bacillus</taxon>
        <taxon>Bacillus cereus group</taxon>
    </lineage>
</organism>
<keyword evidence="2" id="KW-0732">Signal</keyword>
<evidence type="ECO:0000259" key="3">
    <source>
        <dbReference type="Pfam" id="PF13731"/>
    </source>
</evidence>
<feature type="compositionally biased region" description="Low complexity" evidence="1">
    <location>
        <begin position="50"/>
        <end position="59"/>
    </location>
</feature>
<feature type="compositionally biased region" description="Polar residues" evidence="1">
    <location>
        <begin position="99"/>
        <end position="112"/>
    </location>
</feature>